<evidence type="ECO:0000256" key="4">
    <source>
        <dbReference type="ARBA" id="ARBA00023157"/>
    </source>
</evidence>
<dbReference type="eggNOG" id="KOG1836">
    <property type="taxonomic scope" value="Eukaryota"/>
</dbReference>
<evidence type="ECO:0000256" key="2">
    <source>
        <dbReference type="ARBA" id="ARBA00022729"/>
    </source>
</evidence>
<dbReference type="InterPro" id="IPR008211">
    <property type="entry name" value="Laminin_N"/>
</dbReference>
<dbReference type="InterPro" id="IPR009030">
    <property type="entry name" value="Growth_fac_rcpt_cys_sf"/>
</dbReference>
<dbReference type="CDD" id="cd00055">
    <property type="entry name" value="EGF_Lam"/>
    <property type="match status" value="2"/>
</dbReference>
<dbReference type="PROSITE" id="PS01248">
    <property type="entry name" value="EGF_LAM_1"/>
    <property type="match status" value="1"/>
</dbReference>
<dbReference type="PANTHER" id="PTHR10574:SF406">
    <property type="entry name" value="LAMININ SUBUNIT ALPHA 5"/>
    <property type="match status" value="1"/>
</dbReference>
<dbReference type="PANTHER" id="PTHR10574">
    <property type="entry name" value="NETRIN/LAMININ-RELATED"/>
    <property type="match status" value="1"/>
</dbReference>
<dbReference type="PROSITE" id="PS51117">
    <property type="entry name" value="LAMININ_NTER"/>
    <property type="match status" value="1"/>
</dbReference>
<accession>A9V3M5</accession>
<evidence type="ECO:0000256" key="6">
    <source>
        <dbReference type="ARBA" id="ARBA00023292"/>
    </source>
</evidence>
<keyword evidence="3" id="KW-0677">Repeat</keyword>
<dbReference type="CDD" id="cd00064">
    <property type="entry name" value="FU"/>
    <property type="match status" value="7"/>
</dbReference>
<evidence type="ECO:0000256" key="8">
    <source>
        <dbReference type="SAM" id="SignalP"/>
    </source>
</evidence>
<dbReference type="Pfam" id="PF00053">
    <property type="entry name" value="EGF_laminin"/>
    <property type="match status" value="1"/>
</dbReference>
<dbReference type="Proteomes" id="UP000001357">
    <property type="component" value="Unassembled WGS sequence"/>
</dbReference>
<dbReference type="InParanoid" id="A9V3M5"/>
<protein>
    <submittedName>
        <fullName evidence="11">Uncharacterized protein</fullName>
    </submittedName>
</protein>
<dbReference type="GO" id="GO:0009888">
    <property type="term" value="P:tissue development"/>
    <property type="evidence" value="ECO:0000318"/>
    <property type="project" value="GO_Central"/>
</dbReference>
<keyword evidence="7" id="KW-1133">Transmembrane helix</keyword>
<dbReference type="OMA" id="TYPDNNC"/>
<dbReference type="eggNOG" id="KOG3525">
    <property type="taxonomic scope" value="Eukaryota"/>
</dbReference>
<evidence type="ECO:0000256" key="1">
    <source>
        <dbReference type="ARBA" id="ARBA00022536"/>
    </source>
</evidence>
<keyword evidence="6" id="KW-0424">Laminin EGF-like domain</keyword>
<organism evidence="11 12">
    <name type="scientific">Monosiga brevicollis</name>
    <name type="common">Choanoflagellate</name>
    <dbReference type="NCBI Taxonomy" id="81824"/>
    <lineage>
        <taxon>Eukaryota</taxon>
        <taxon>Choanoflagellata</taxon>
        <taxon>Craspedida</taxon>
        <taxon>Salpingoecidae</taxon>
        <taxon>Monosiga</taxon>
    </lineage>
</organism>
<evidence type="ECO:0000313" key="12">
    <source>
        <dbReference type="Proteomes" id="UP000001357"/>
    </source>
</evidence>
<keyword evidence="5" id="KW-0325">Glycoprotein</keyword>
<dbReference type="SMART" id="SM00136">
    <property type="entry name" value="LamNT"/>
    <property type="match status" value="1"/>
</dbReference>
<evidence type="ECO:0000256" key="7">
    <source>
        <dbReference type="SAM" id="Phobius"/>
    </source>
</evidence>
<gene>
    <name evidence="11" type="ORF">MONBRDRAFT_26825</name>
</gene>
<reference evidence="11 12" key="1">
    <citation type="journal article" date="2008" name="Nature">
        <title>The genome of the choanoflagellate Monosiga brevicollis and the origin of metazoans.</title>
        <authorList>
            <consortium name="JGI Sequencing"/>
            <person name="King N."/>
            <person name="Westbrook M.J."/>
            <person name="Young S.L."/>
            <person name="Kuo A."/>
            <person name="Abedin M."/>
            <person name="Chapman J."/>
            <person name="Fairclough S."/>
            <person name="Hellsten U."/>
            <person name="Isogai Y."/>
            <person name="Letunic I."/>
            <person name="Marr M."/>
            <person name="Pincus D."/>
            <person name="Putnam N."/>
            <person name="Rokas A."/>
            <person name="Wright K.J."/>
            <person name="Zuzow R."/>
            <person name="Dirks W."/>
            <person name="Good M."/>
            <person name="Goodstein D."/>
            <person name="Lemons D."/>
            <person name="Li W."/>
            <person name="Lyons J.B."/>
            <person name="Morris A."/>
            <person name="Nichols S."/>
            <person name="Richter D.J."/>
            <person name="Salamov A."/>
            <person name="Bork P."/>
            <person name="Lim W.A."/>
            <person name="Manning G."/>
            <person name="Miller W.T."/>
            <person name="McGinnis W."/>
            <person name="Shapiro H."/>
            <person name="Tjian R."/>
            <person name="Grigoriev I.V."/>
            <person name="Rokhsar D."/>
        </authorList>
    </citation>
    <scope>NUCLEOTIDE SEQUENCE [LARGE SCALE GENOMIC DNA]</scope>
    <source>
        <strain evidence="12">MX1 / ATCC 50154</strain>
    </source>
</reference>
<feature type="chain" id="PRO_5002745065" evidence="8">
    <location>
        <begin position="26"/>
        <end position="2044"/>
    </location>
</feature>
<dbReference type="InterPro" id="IPR006212">
    <property type="entry name" value="Furin_repeat"/>
</dbReference>
<feature type="domain" description="Laminin N-terminal" evidence="10">
    <location>
        <begin position="22"/>
        <end position="295"/>
    </location>
</feature>
<dbReference type="GeneID" id="5892587"/>
<dbReference type="SUPFAM" id="SSF57184">
    <property type="entry name" value="Growth factor receptor domain"/>
    <property type="match status" value="9"/>
</dbReference>
<dbReference type="SMART" id="SM00261">
    <property type="entry name" value="FU"/>
    <property type="match status" value="25"/>
</dbReference>
<evidence type="ECO:0000259" key="10">
    <source>
        <dbReference type="PROSITE" id="PS51117"/>
    </source>
</evidence>
<keyword evidence="1" id="KW-0245">EGF-like domain</keyword>
<dbReference type="Gene3D" id="2.10.220.10">
    <property type="entry name" value="Hormone Receptor, Insulin-like Growth Factor Receptor 1, Chain A, domain 2"/>
    <property type="match status" value="16"/>
</dbReference>
<keyword evidence="4" id="KW-1015">Disulfide bond</keyword>
<evidence type="ECO:0000259" key="9">
    <source>
        <dbReference type="PROSITE" id="PS50027"/>
    </source>
</evidence>
<dbReference type="Pfam" id="PF14843">
    <property type="entry name" value="GF_recep_IV"/>
    <property type="match status" value="7"/>
</dbReference>
<dbReference type="EMBL" id="CH991557">
    <property type="protein sequence ID" value="EDQ87728.1"/>
    <property type="molecule type" value="Genomic_DNA"/>
</dbReference>
<name>A9V3M5_MONBE</name>
<dbReference type="SUPFAM" id="SSF57196">
    <property type="entry name" value="EGF/Laminin"/>
    <property type="match status" value="3"/>
</dbReference>
<feature type="signal peptide" evidence="8">
    <location>
        <begin position="1"/>
        <end position="25"/>
    </location>
</feature>
<keyword evidence="12" id="KW-1185">Reference proteome</keyword>
<dbReference type="InterPro" id="IPR032778">
    <property type="entry name" value="GF_recep_IV"/>
</dbReference>
<dbReference type="Pfam" id="PF24973">
    <property type="entry name" value="EGF_LMN_ATRN"/>
    <property type="match status" value="2"/>
</dbReference>
<dbReference type="InterPro" id="IPR050440">
    <property type="entry name" value="Laminin/Netrin_ECM"/>
</dbReference>
<evidence type="ECO:0000313" key="11">
    <source>
        <dbReference type="EMBL" id="EDQ87728.1"/>
    </source>
</evidence>
<dbReference type="InterPro" id="IPR002049">
    <property type="entry name" value="LE_dom"/>
</dbReference>
<feature type="transmembrane region" description="Helical" evidence="7">
    <location>
        <begin position="1908"/>
        <end position="1930"/>
    </location>
</feature>
<keyword evidence="7" id="KW-0472">Membrane</keyword>
<sequence>MRRVPAGLLTLVLAASLCSTSHANALFPTPSETSFGAGAFRRPIAASSTCDAVDFCADDNVCVTCNGTCLYGVDPDISPFTYSLIGQPQCLCPAEYPIIVNTSACCVSAAGASCVARLSADAHPATLANDASSSTYFQSAQNEATVNVTIDLLLSQEVIETTITFARQVPIALSIERSSDGETFTPYQYFAEDCSTYSMANNAAITSTTQVVCSTNGISPRTSSLTFTTIPRARLDAAGVSTYYNSADLVQFIRARYLRFAFKQYYTSDTAVDQFGQPIATEPFYRVENIRLLSRADCNGHASSVVVDAETPMTVAAYGSYQPNMCDCQHNTQGTSCDECQPLYHGKPWARGLGSSPNECVACECNGHADACVYDAALDSNPSSRTQGNGGRCLDCQHHTTGPNCDRCAAGFYRNPAADITAPDACLPCGCYEFGVTDGNLTCDVETGQCQCVDNAAGRTCDSCALGYFGLNGADDAACVSCDCNNVGTLSGQLLACDNRTGQSCDSECESCYGPGASQCNACYNVLALDGSCQADCPAGSYNDSNVCKSCHAQCGEAGCTGPNANQCLECANYVTVNGTCIAACAAEFYVAAGRTCRACDPLCTVCSGPNANQCSACSAFRDGDTCVAECPIHKYADANNLCQPCSSQCDLAAGCSGPNPSQCKKCAVIFDTQTGQCSDACPALYYNDTTTSPINDECRPCSSLCDHGCDGPTASDCIGDCAVVRYNEQCLNVCPSNTYNRNGVCLDCHDTCHADFGCYGPRADQCNTCSDNTILFNETCVYACPTGYFRDPSDTCQPCHSTCDACWGGLSTQCSHCKALAYGNRCVATCPVMTFSISRSQALDENLITEEDEDDDGTNDTGSGAIVFDNLSDFVCLDCHAQCETGCTGPEAHECSACRNVEYNGVCMASCPAMTVEVISDNTRQCVDCDTQCLGGCWGEGPHQCDACRNVNYGSTCLEACPSDSYRNGTTCLDCHAECSTTVPGCTGPTVSDCYRCEHVYIVAKDECAASCPYGTFRDPDNNCQVCNEQCNGCTGAGPNNCIGCRGLKYDGVCLEECPRGTANPSNSTNCERCHVECAFDCYGPGATQCIADPAGNTSACSHYEYHSEDGIVCVAGCDQSISYLDTVDAACYLCHPQCAEQGCSGPLASDCNTCTHYRLGATCVSTCPPSHYADSERVCQPCHAECTAEAGIRQCGGPTASDCTACANVMDNGVCRPSCRSTSVAIDATCYECHAQCEEGCFGTLATECYACANWELDGQCIASCPTERTFPNSDDVQCEACNAQCVVSSTLLTSRPACSSGTGPDDCTICLHVRQDGTCLTNCSRSRYVDQTDLSTALGGVCRACHSSCAAESGCFGPSADQCNDCRNVYDSTTARCTSSCPSFTYQSERVCLACDSTCRTGCTGAGPTMCLPQLGATVTTAATLGCKNVSILLDDQMAMCMVDCPVGTYADARNLCQPCSSACASTLGCTGPSEHECLACPSNQFVNGSRLCERCSSQCVDGCSGPTAADCFECRGARYDGTCVPTCNGLNTDTTSFFESTDAASGEAQCLQCHAQCVNGDNACDGTTAGDCLLGCQNFVHGLTGACLAQCSSNSFISDNPYPNTCTPCNALCTGGCRGAGANNCVDCTFAYDNSVGACVSACPGVSTRNADSVCECPAESAFRASNGSCLACNIECAAGCTGPGPNQCADIPTDCRVAALVDTCVAACPAGMRIGASNMCECRDNHYINVDGDGCSVCDEQCFDGCTGPLPSQCTGTCRNVRSGNTCVATCPDMEAPDADNVCGACAAACAEGCAAPADATQCTSCALYQDGDSCVEDCPEERSFLDQGMCVAACPEARPYYNDTRLDGTEALGMPQRCVSSCAALNNNDRLSINTAYPYRCSSESRVLAEASTSGENADAGLIAAVVCGAILFILIVIIVVVLVMRSRSGSVAIAQPPATPAPPPSKSAYSSVYDPNARVHQNAMYMPSPNKGHDTYAFHPTDDYMTPDMNINGDAGSYMEVTPSRGSINAYNLDDSNTFDEDDMAYAMGTGTQSTRM</sequence>
<dbReference type="InterPro" id="IPR056863">
    <property type="entry name" value="LMN_ATRN_NET-like_EGF"/>
</dbReference>
<evidence type="ECO:0000256" key="3">
    <source>
        <dbReference type="ARBA" id="ARBA00022737"/>
    </source>
</evidence>
<keyword evidence="2 8" id="KW-0732">Signal</keyword>
<dbReference type="Gene3D" id="2.60.120.260">
    <property type="entry name" value="Galactose-binding domain-like"/>
    <property type="match status" value="1"/>
</dbReference>
<dbReference type="SMART" id="SM00180">
    <property type="entry name" value="EGF_Lam"/>
    <property type="match status" value="3"/>
</dbReference>
<keyword evidence="7" id="KW-0812">Transmembrane</keyword>
<feature type="domain" description="Laminin EGF-like" evidence="9">
    <location>
        <begin position="363"/>
        <end position="428"/>
    </location>
</feature>
<evidence type="ECO:0000256" key="5">
    <source>
        <dbReference type="ARBA" id="ARBA00023180"/>
    </source>
</evidence>
<proteinExistence type="predicted"/>
<dbReference type="PROSITE" id="PS50027">
    <property type="entry name" value="EGF_LAM_2"/>
    <property type="match status" value="2"/>
</dbReference>
<dbReference type="RefSeq" id="XP_001747261.1">
    <property type="nucleotide sequence ID" value="XM_001747209.1"/>
</dbReference>
<feature type="domain" description="Laminin EGF-like" evidence="9">
    <location>
        <begin position="429"/>
        <end position="481"/>
    </location>
</feature>
<dbReference type="Gene3D" id="2.10.25.10">
    <property type="entry name" value="Laminin"/>
    <property type="match status" value="1"/>
</dbReference>
<dbReference type="GO" id="GO:0009887">
    <property type="term" value="P:animal organ morphogenesis"/>
    <property type="evidence" value="ECO:0000318"/>
    <property type="project" value="GO_Central"/>
</dbReference>
<dbReference type="KEGG" id="mbr:MONBRDRAFT_26825"/>